<evidence type="ECO:0000313" key="9">
    <source>
        <dbReference type="Proteomes" id="UP000077275"/>
    </source>
</evidence>
<feature type="region of interest" description="Disordered" evidence="6">
    <location>
        <begin position="131"/>
        <end position="162"/>
    </location>
</feature>
<gene>
    <name evidence="8" type="primary">mnhC1</name>
    <name evidence="8" type="ORF">MBCUT_13640</name>
</gene>
<dbReference type="Pfam" id="PF00420">
    <property type="entry name" value="Oxidored_q2"/>
    <property type="match status" value="1"/>
</dbReference>
<evidence type="ECO:0000256" key="4">
    <source>
        <dbReference type="ARBA" id="ARBA00022989"/>
    </source>
</evidence>
<dbReference type="Proteomes" id="UP000077275">
    <property type="component" value="Unassembled WGS sequence"/>
</dbReference>
<proteinExistence type="predicted"/>
<sequence>MMDILLDTQLLALFTSAAFIVIGLFAAIFLDNIIKKIIGIAFIEEGVNLFIVALGYKSGGIVPIFLPGMNAEWFATNSAYPLPQALVLTSIVIGASTLAVMLAIAMVLYRKHGSLSSAVILGDNTNLDHDNDDEQAFNNEKNYDDGVDFSDEVNSDVGDTNE</sequence>
<dbReference type="PANTHER" id="PTHR34583">
    <property type="entry name" value="ANTIPORTER SUBUNIT MNHC2-RELATED"/>
    <property type="match status" value="1"/>
</dbReference>
<keyword evidence="5 7" id="KW-0472">Membrane</keyword>
<dbReference type="PATRIC" id="fig|47311.3.peg.1491"/>
<dbReference type="NCBIfam" id="NF005618">
    <property type="entry name" value="PRK07375.1-3"/>
    <property type="match status" value="1"/>
</dbReference>
<feature type="transmembrane region" description="Helical" evidence="7">
    <location>
        <begin position="46"/>
        <end position="66"/>
    </location>
</feature>
<evidence type="ECO:0000256" key="1">
    <source>
        <dbReference type="ARBA" id="ARBA00004651"/>
    </source>
</evidence>
<dbReference type="Gene3D" id="1.10.287.3510">
    <property type="match status" value="1"/>
</dbReference>
<evidence type="ECO:0000256" key="3">
    <source>
        <dbReference type="ARBA" id="ARBA00022692"/>
    </source>
</evidence>
<dbReference type="AlphaFoldDB" id="A0A166DJK7"/>
<comment type="subcellular location">
    <subcellularLocation>
        <location evidence="1">Cell membrane</location>
        <topology evidence="1">Multi-pass membrane protein</topology>
    </subcellularLocation>
</comment>
<evidence type="ECO:0000256" key="5">
    <source>
        <dbReference type="ARBA" id="ARBA00023136"/>
    </source>
</evidence>
<evidence type="ECO:0000256" key="2">
    <source>
        <dbReference type="ARBA" id="ARBA00022475"/>
    </source>
</evidence>
<evidence type="ECO:0000256" key="6">
    <source>
        <dbReference type="SAM" id="MobiDB-lite"/>
    </source>
</evidence>
<keyword evidence="3 7" id="KW-0812">Transmembrane</keyword>
<feature type="transmembrane region" description="Helical" evidence="7">
    <location>
        <begin position="86"/>
        <end position="109"/>
    </location>
</feature>
<dbReference type="InterPro" id="IPR039428">
    <property type="entry name" value="NUOK/Mnh_C1-like"/>
</dbReference>
<accession>A0A166DJK7</accession>
<dbReference type="STRING" id="47311.MBCUT_13640"/>
<feature type="compositionally biased region" description="Acidic residues" evidence="6">
    <location>
        <begin position="145"/>
        <end position="162"/>
    </location>
</feature>
<evidence type="ECO:0000256" key="7">
    <source>
        <dbReference type="SAM" id="Phobius"/>
    </source>
</evidence>
<feature type="transmembrane region" description="Helical" evidence="7">
    <location>
        <begin position="12"/>
        <end position="34"/>
    </location>
</feature>
<dbReference type="InterPro" id="IPR050601">
    <property type="entry name" value="CPA3_antiporter_subunitC"/>
</dbReference>
<comment type="caution">
    <text evidence="8">The sequence shown here is derived from an EMBL/GenBank/DDBJ whole genome shotgun (WGS) entry which is preliminary data.</text>
</comment>
<dbReference type="GO" id="GO:0005886">
    <property type="term" value="C:plasma membrane"/>
    <property type="evidence" value="ECO:0007669"/>
    <property type="project" value="UniProtKB-SubCell"/>
</dbReference>
<dbReference type="PANTHER" id="PTHR34583:SF2">
    <property type="entry name" value="ANTIPORTER SUBUNIT MNHC2-RELATED"/>
    <property type="match status" value="1"/>
</dbReference>
<organism evidence="8 9">
    <name type="scientific">Methanobrevibacter cuticularis</name>
    <dbReference type="NCBI Taxonomy" id="47311"/>
    <lineage>
        <taxon>Archaea</taxon>
        <taxon>Methanobacteriati</taxon>
        <taxon>Methanobacteriota</taxon>
        <taxon>Methanomada group</taxon>
        <taxon>Methanobacteria</taxon>
        <taxon>Methanobacteriales</taxon>
        <taxon>Methanobacteriaceae</taxon>
        <taxon>Methanobrevibacter</taxon>
    </lineage>
</organism>
<dbReference type="EMBL" id="LWMW01000111">
    <property type="protein sequence ID" value="KZX15666.1"/>
    <property type="molecule type" value="Genomic_DNA"/>
</dbReference>
<evidence type="ECO:0000313" key="8">
    <source>
        <dbReference type="EMBL" id="KZX15666.1"/>
    </source>
</evidence>
<name>A0A166DJK7_9EURY</name>
<reference evidence="8 9" key="1">
    <citation type="submission" date="2016-04" db="EMBL/GenBank/DDBJ databases">
        <title>Genome sequence of Methanobrevibacter cuticularis DSM 11139.</title>
        <authorList>
            <person name="Poehlein A."/>
            <person name="Seedorf H."/>
            <person name="Daniel R."/>
        </authorList>
    </citation>
    <scope>NUCLEOTIDE SEQUENCE [LARGE SCALE GENOMIC DNA]</scope>
    <source>
        <strain evidence="8 9">DSM 11139</strain>
    </source>
</reference>
<protein>
    <submittedName>
        <fullName evidence="8">Na(+)/H(+) antiporter subunit C1</fullName>
    </submittedName>
</protein>
<keyword evidence="2" id="KW-1003">Cell membrane</keyword>
<keyword evidence="9" id="KW-1185">Reference proteome</keyword>
<keyword evidence="4 7" id="KW-1133">Transmembrane helix</keyword>